<reference evidence="2 3" key="1">
    <citation type="journal article" date="2015" name="Genome Biol.">
        <title>Comparative genomics of Steinernema reveals deeply conserved gene regulatory networks.</title>
        <authorList>
            <person name="Dillman A.R."/>
            <person name="Macchietto M."/>
            <person name="Porter C.F."/>
            <person name="Rogers A."/>
            <person name="Williams B."/>
            <person name="Antoshechkin I."/>
            <person name="Lee M.M."/>
            <person name="Goodwin Z."/>
            <person name="Lu X."/>
            <person name="Lewis E.E."/>
            <person name="Goodrich-Blair H."/>
            <person name="Stock S.P."/>
            <person name="Adams B.J."/>
            <person name="Sternberg P.W."/>
            <person name="Mortazavi A."/>
        </authorList>
    </citation>
    <scope>NUCLEOTIDE SEQUENCE [LARGE SCALE GENOMIC DNA]</scope>
    <source>
        <strain evidence="2 3">ALL</strain>
    </source>
</reference>
<dbReference type="EMBL" id="AZBU02000005">
    <property type="protein sequence ID" value="TKR75796.1"/>
    <property type="molecule type" value="Genomic_DNA"/>
</dbReference>
<dbReference type="AlphaFoldDB" id="A0A4U5N098"/>
<name>A0A4U5N098_STECR</name>
<gene>
    <name evidence="2" type="ORF">L596_017038</name>
</gene>
<keyword evidence="3" id="KW-1185">Reference proteome</keyword>
<evidence type="ECO:0000256" key="1">
    <source>
        <dbReference type="SAM" id="MobiDB-lite"/>
    </source>
</evidence>
<sequence length="105" mass="11905">MTHNRSTCECSCTDDEKEQKQFFLIWTTNNLNLGRFRLCPFLIYWSLLIMSPRHGYSTKATKARAPGGPPKLRGAGGRGGSRGVEWSRGRCGRGCGRKNCFTRFR</sequence>
<comment type="caution">
    <text evidence="2">The sequence shown here is derived from an EMBL/GenBank/DDBJ whole genome shotgun (WGS) entry which is preliminary data.</text>
</comment>
<organism evidence="2 3">
    <name type="scientific">Steinernema carpocapsae</name>
    <name type="common">Entomopathogenic nematode</name>
    <dbReference type="NCBI Taxonomy" id="34508"/>
    <lineage>
        <taxon>Eukaryota</taxon>
        <taxon>Metazoa</taxon>
        <taxon>Ecdysozoa</taxon>
        <taxon>Nematoda</taxon>
        <taxon>Chromadorea</taxon>
        <taxon>Rhabditida</taxon>
        <taxon>Tylenchina</taxon>
        <taxon>Panagrolaimomorpha</taxon>
        <taxon>Strongyloidoidea</taxon>
        <taxon>Steinernematidae</taxon>
        <taxon>Steinernema</taxon>
    </lineage>
</organism>
<accession>A0A4U5N098</accession>
<evidence type="ECO:0000313" key="2">
    <source>
        <dbReference type="EMBL" id="TKR75796.1"/>
    </source>
</evidence>
<proteinExistence type="predicted"/>
<dbReference type="Proteomes" id="UP000298663">
    <property type="component" value="Unassembled WGS sequence"/>
</dbReference>
<protein>
    <submittedName>
        <fullName evidence="2">Uncharacterized protein</fullName>
    </submittedName>
</protein>
<reference evidence="2 3" key="2">
    <citation type="journal article" date="2019" name="G3 (Bethesda)">
        <title>Hybrid Assembly of the Genome of the Entomopathogenic Nematode Steinernema carpocapsae Identifies the X-Chromosome.</title>
        <authorList>
            <person name="Serra L."/>
            <person name="Macchietto M."/>
            <person name="Macias-Munoz A."/>
            <person name="McGill C.J."/>
            <person name="Rodriguez I.M."/>
            <person name="Rodriguez B."/>
            <person name="Murad R."/>
            <person name="Mortazavi A."/>
        </authorList>
    </citation>
    <scope>NUCLEOTIDE SEQUENCE [LARGE SCALE GENOMIC DNA]</scope>
    <source>
        <strain evidence="2 3">ALL</strain>
    </source>
</reference>
<feature type="compositionally biased region" description="Low complexity" evidence="1">
    <location>
        <begin position="63"/>
        <end position="73"/>
    </location>
</feature>
<feature type="region of interest" description="Disordered" evidence="1">
    <location>
        <begin position="58"/>
        <end position="87"/>
    </location>
</feature>
<evidence type="ECO:0000313" key="3">
    <source>
        <dbReference type="Proteomes" id="UP000298663"/>
    </source>
</evidence>